<keyword evidence="2" id="KW-0479">Metal-binding</keyword>
<dbReference type="InterPro" id="IPR011707">
    <property type="entry name" value="Cu-oxidase-like_N"/>
</dbReference>
<evidence type="ECO:0000256" key="4">
    <source>
        <dbReference type="ARBA" id="ARBA00023008"/>
    </source>
</evidence>
<evidence type="ECO:0000256" key="3">
    <source>
        <dbReference type="ARBA" id="ARBA00023002"/>
    </source>
</evidence>
<evidence type="ECO:0000259" key="8">
    <source>
        <dbReference type="Pfam" id="PF00394"/>
    </source>
</evidence>
<dbReference type="Gene3D" id="2.60.40.420">
    <property type="entry name" value="Cupredoxins - blue copper proteins"/>
    <property type="match status" value="3"/>
</dbReference>
<gene>
    <name evidence="11" type="primary">lcc3_4</name>
    <name evidence="11" type="ORF">VKT23_013024</name>
</gene>
<dbReference type="InterPro" id="IPR008972">
    <property type="entry name" value="Cupredoxin"/>
</dbReference>
<keyword evidence="12" id="KW-1185">Reference proteome</keyword>
<dbReference type="Pfam" id="PF07732">
    <property type="entry name" value="Cu-oxidase_3"/>
    <property type="match status" value="1"/>
</dbReference>
<feature type="signal peptide" evidence="7">
    <location>
        <begin position="1"/>
        <end position="23"/>
    </location>
</feature>
<protein>
    <submittedName>
        <fullName evidence="11">Laccase, multicopper oxidase, benzenediol:oxygen oxidorectuctase</fullName>
    </submittedName>
</protein>
<evidence type="ECO:0000256" key="6">
    <source>
        <dbReference type="ARBA" id="ARBA00023180"/>
    </source>
</evidence>
<name>A0ABR1J6X6_9AGAR</name>
<keyword evidence="3" id="KW-0560">Oxidoreductase</keyword>
<dbReference type="InterPro" id="IPR011706">
    <property type="entry name" value="Cu-oxidase_C"/>
</dbReference>
<dbReference type="CDD" id="cd13903">
    <property type="entry name" value="CuRO_3_Tv-LCC_like"/>
    <property type="match status" value="1"/>
</dbReference>
<keyword evidence="4" id="KW-0186">Copper</keyword>
<dbReference type="EMBL" id="JBANRG010000034">
    <property type="protein sequence ID" value="KAK7450141.1"/>
    <property type="molecule type" value="Genomic_DNA"/>
</dbReference>
<keyword evidence="6" id="KW-0325">Glycoprotein</keyword>
<evidence type="ECO:0000256" key="1">
    <source>
        <dbReference type="ARBA" id="ARBA00010609"/>
    </source>
</evidence>
<evidence type="ECO:0000256" key="5">
    <source>
        <dbReference type="ARBA" id="ARBA00023157"/>
    </source>
</evidence>
<comment type="caution">
    <text evidence="11">The sequence shown here is derived from an EMBL/GenBank/DDBJ whole genome shotgun (WGS) entry which is preliminary data.</text>
</comment>
<evidence type="ECO:0000313" key="12">
    <source>
        <dbReference type="Proteomes" id="UP001498398"/>
    </source>
</evidence>
<dbReference type="InterPro" id="IPR045087">
    <property type="entry name" value="Cu-oxidase_fam"/>
</dbReference>
<dbReference type="InterPro" id="IPR001117">
    <property type="entry name" value="Cu-oxidase_2nd"/>
</dbReference>
<dbReference type="Pfam" id="PF00394">
    <property type="entry name" value="Cu-oxidase"/>
    <property type="match status" value="1"/>
</dbReference>
<keyword evidence="5" id="KW-1015">Disulfide bond</keyword>
<evidence type="ECO:0000256" key="2">
    <source>
        <dbReference type="ARBA" id="ARBA00022723"/>
    </source>
</evidence>
<feature type="domain" description="Plastocyanin-like" evidence="9">
    <location>
        <begin position="384"/>
        <end position="504"/>
    </location>
</feature>
<organism evidence="11 12">
    <name type="scientific">Marasmiellus scandens</name>
    <dbReference type="NCBI Taxonomy" id="2682957"/>
    <lineage>
        <taxon>Eukaryota</taxon>
        <taxon>Fungi</taxon>
        <taxon>Dikarya</taxon>
        <taxon>Basidiomycota</taxon>
        <taxon>Agaricomycotina</taxon>
        <taxon>Agaricomycetes</taxon>
        <taxon>Agaricomycetidae</taxon>
        <taxon>Agaricales</taxon>
        <taxon>Marasmiineae</taxon>
        <taxon>Omphalotaceae</taxon>
        <taxon>Marasmiellus</taxon>
    </lineage>
</organism>
<feature type="chain" id="PRO_5047521653" evidence="7">
    <location>
        <begin position="24"/>
        <end position="533"/>
    </location>
</feature>
<comment type="similarity">
    <text evidence="1">Belongs to the multicopper oxidase family.</text>
</comment>
<dbReference type="PROSITE" id="PS00080">
    <property type="entry name" value="MULTICOPPER_OXIDASE2"/>
    <property type="match status" value="1"/>
</dbReference>
<dbReference type="Proteomes" id="UP001498398">
    <property type="component" value="Unassembled WGS sequence"/>
</dbReference>
<dbReference type="SUPFAM" id="SSF49503">
    <property type="entry name" value="Cupredoxins"/>
    <property type="match status" value="3"/>
</dbReference>
<evidence type="ECO:0000256" key="7">
    <source>
        <dbReference type="SAM" id="SignalP"/>
    </source>
</evidence>
<evidence type="ECO:0000313" key="11">
    <source>
        <dbReference type="EMBL" id="KAK7450141.1"/>
    </source>
</evidence>
<proteinExistence type="inferred from homology"/>
<feature type="domain" description="Plastocyanin-like" evidence="8">
    <location>
        <begin position="180"/>
        <end position="322"/>
    </location>
</feature>
<sequence length="533" mass="57569">MAFFRSLLSFATVAVSLSQFAECQVGPIADLHIVNAIVSPDGFSRSAALVEGQVTGPLLVANRGETFQLNVINELEDNTMLQSTAIHWHGFFQRGTGWADGVISHSVFVKLELKDLFSLLSSRNAPLLTMNPSFIPSIRPKTQGLTGTTLIYYCDGVRGPMVVYDPNDPHANLYDVDDASTVITLADWYHTPARAIVGVGTPSATLINGLGRQYGSNPPATDLSVINVKQGLRYRLRLVNMACDPNYVFQIDGHDFTVIEADGINHEPFTVDSIRIFAGQRYSLVLNANQPVGNYWIRALPNVASNVFTGGQNMAILRYEGATNAEPTTTQDTSVAPFQETDLHPLENPGAPGNPTPGDVETPLRLNITFSGGAFQINGARYDNPTVPVLLQILSGAQDPNNLLPAGSVYPVTPGGVVELVIPGGSAGSPHPFHLHGHAFDVIRSAGSSTYNFVNPPRRDVVSIGGAGDEVTIRFRADNPGPWFLHCHIDWHLELGLAVVFAEDAPSWNTTIDPPPAWDELCPTYNALDPSEI</sequence>
<keyword evidence="7" id="KW-0732">Signal</keyword>
<accession>A0ABR1J6X6</accession>
<evidence type="ECO:0000259" key="10">
    <source>
        <dbReference type="Pfam" id="PF07732"/>
    </source>
</evidence>
<dbReference type="InterPro" id="IPR002355">
    <property type="entry name" value="Cu_oxidase_Cu_BS"/>
</dbReference>
<dbReference type="PANTHER" id="PTHR11709:SF511">
    <property type="entry name" value="LACCASE"/>
    <property type="match status" value="1"/>
</dbReference>
<dbReference type="PANTHER" id="PTHR11709">
    <property type="entry name" value="MULTI-COPPER OXIDASE"/>
    <property type="match status" value="1"/>
</dbReference>
<dbReference type="Pfam" id="PF07731">
    <property type="entry name" value="Cu-oxidase_2"/>
    <property type="match status" value="1"/>
</dbReference>
<reference evidence="11 12" key="1">
    <citation type="submission" date="2024-01" db="EMBL/GenBank/DDBJ databases">
        <title>A draft genome for the cacao thread blight pathogen Marasmiellus scandens.</title>
        <authorList>
            <person name="Baruah I.K."/>
            <person name="Leung J."/>
            <person name="Bukari Y."/>
            <person name="Amoako-Attah I."/>
            <person name="Meinhardt L.W."/>
            <person name="Bailey B.A."/>
            <person name="Cohen S.P."/>
        </authorList>
    </citation>
    <scope>NUCLEOTIDE SEQUENCE [LARGE SCALE GENOMIC DNA]</scope>
    <source>
        <strain evidence="11 12">GH-19</strain>
    </source>
</reference>
<evidence type="ECO:0000259" key="9">
    <source>
        <dbReference type="Pfam" id="PF07731"/>
    </source>
</evidence>
<feature type="domain" description="Plastocyanin-like" evidence="10">
    <location>
        <begin position="37"/>
        <end position="103"/>
    </location>
</feature>